<comment type="similarity">
    <text evidence="1 2">Belongs to the anti-sigma-factor antagonist family.</text>
</comment>
<evidence type="ECO:0000313" key="4">
    <source>
        <dbReference type="EMBL" id="SNT39564.1"/>
    </source>
</evidence>
<evidence type="ECO:0000256" key="2">
    <source>
        <dbReference type="RuleBase" id="RU003749"/>
    </source>
</evidence>
<dbReference type="NCBIfam" id="TIGR00377">
    <property type="entry name" value="ant_ant_sig"/>
    <property type="match status" value="1"/>
</dbReference>
<reference evidence="4 5" key="1">
    <citation type="submission" date="2017-06" db="EMBL/GenBank/DDBJ databases">
        <authorList>
            <person name="Kim H.J."/>
            <person name="Triplett B.A."/>
        </authorList>
    </citation>
    <scope>NUCLEOTIDE SEQUENCE [LARGE SCALE GENOMIC DNA]</scope>
    <source>
        <strain evidence="4 5">CGMCC 4.1858</strain>
    </source>
</reference>
<dbReference type="CDD" id="cd07043">
    <property type="entry name" value="STAS_anti-anti-sigma_factors"/>
    <property type="match status" value="1"/>
</dbReference>
<dbReference type="RefSeq" id="WP_089227504.1">
    <property type="nucleotide sequence ID" value="NZ_FZOF01000023.1"/>
</dbReference>
<dbReference type="InterPro" id="IPR002645">
    <property type="entry name" value="STAS_dom"/>
</dbReference>
<dbReference type="InterPro" id="IPR036513">
    <property type="entry name" value="STAS_dom_sf"/>
</dbReference>
<evidence type="ECO:0000313" key="5">
    <source>
        <dbReference type="Proteomes" id="UP000198280"/>
    </source>
</evidence>
<dbReference type="OrthoDB" id="4284170at2"/>
<accession>A0A239MC12</accession>
<dbReference type="InterPro" id="IPR003658">
    <property type="entry name" value="Anti-sigma_ant"/>
</dbReference>
<dbReference type="PANTHER" id="PTHR33495:SF2">
    <property type="entry name" value="ANTI-SIGMA FACTOR ANTAGONIST TM_1081-RELATED"/>
    <property type="match status" value="1"/>
</dbReference>
<dbReference type="Pfam" id="PF01740">
    <property type="entry name" value="STAS"/>
    <property type="match status" value="1"/>
</dbReference>
<protein>
    <recommendedName>
        <fullName evidence="2">Anti-sigma factor antagonist</fullName>
    </recommendedName>
</protein>
<dbReference type="Gene3D" id="3.30.750.24">
    <property type="entry name" value="STAS domain"/>
    <property type="match status" value="1"/>
</dbReference>
<dbReference type="GO" id="GO:0043856">
    <property type="term" value="F:anti-sigma factor antagonist activity"/>
    <property type="evidence" value="ECO:0007669"/>
    <property type="project" value="InterPro"/>
</dbReference>
<proteinExistence type="inferred from homology"/>
<sequence length="115" mass="12316">MSPYLRTRTIDGCVVAELSGEIDIVAAMEITPPLDALTRAPGPGLVVDLEPVDFIDCSGLSVLCRVRSRVRGNGGQVQFVCSRPPTLKVLRATGLLNAFRPVPSVYEALARIGRP</sequence>
<organism evidence="4 5">
    <name type="scientific">Actinacidiphila glaucinigra</name>
    <dbReference type="NCBI Taxonomy" id="235986"/>
    <lineage>
        <taxon>Bacteria</taxon>
        <taxon>Bacillati</taxon>
        <taxon>Actinomycetota</taxon>
        <taxon>Actinomycetes</taxon>
        <taxon>Kitasatosporales</taxon>
        <taxon>Streptomycetaceae</taxon>
        <taxon>Actinacidiphila</taxon>
    </lineage>
</organism>
<dbReference type="EMBL" id="FZOF01000023">
    <property type="protein sequence ID" value="SNT39564.1"/>
    <property type="molecule type" value="Genomic_DNA"/>
</dbReference>
<feature type="domain" description="STAS" evidence="3">
    <location>
        <begin position="3"/>
        <end position="112"/>
    </location>
</feature>
<dbReference type="PANTHER" id="PTHR33495">
    <property type="entry name" value="ANTI-SIGMA FACTOR ANTAGONIST TM_1081-RELATED-RELATED"/>
    <property type="match status" value="1"/>
</dbReference>
<name>A0A239MC12_9ACTN</name>
<keyword evidence="5" id="KW-1185">Reference proteome</keyword>
<evidence type="ECO:0000259" key="3">
    <source>
        <dbReference type="PROSITE" id="PS50801"/>
    </source>
</evidence>
<dbReference type="Proteomes" id="UP000198280">
    <property type="component" value="Unassembled WGS sequence"/>
</dbReference>
<gene>
    <name evidence="4" type="ORF">SAMN05216252_12389</name>
</gene>
<evidence type="ECO:0000256" key="1">
    <source>
        <dbReference type="ARBA" id="ARBA00009013"/>
    </source>
</evidence>
<dbReference type="PROSITE" id="PS50801">
    <property type="entry name" value="STAS"/>
    <property type="match status" value="1"/>
</dbReference>
<dbReference type="AlphaFoldDB" id="A0A239MC12"/>
<dbReference type="SUPFAM" id="SSF52091">
    <property type="entry name" value="SpoIIaa-like"/>
    <property type="match status" value="1"/>
</dbReference>